<evidence type="ECO:0000313" key="4">
    <source>
        <dbReference type="EMBL" id="EYB92825.1"/>
    </source>
</evidence>
<keyword evidence="3" id="KW-0472">Membrane</keyword>
<feature type="compositionally biased region" description="Low complexity" evidence="2">
    <location>
        <begin position="237"/>
        <end position="249"/>
    </location>
</feature>
<keyword evidence="5" id="KW-1185">Reference proteome</keyword>
<sequence length="457" mass="51182">MHIDRRWIRIDTYLFLSEQIGFLCTIIAAIDDSTNYVMNTFCWCERLQKWRKKWIRRGSSDIPSMRNWPLFAFLTGLVFFFYVFYIYQAQSTEFAMTRTELEDQIQKVRNLKMEVFNAKAENERLKSSENTLKSEKDKFNKEKEECANSLRTCKLNAENLQTQAKKAEELTGVKEQQTKDLQAKIDALTKERDELAAKVLNQETLAKQLKAEVEKLQAELKQPKPAGASNVVAAPAVGGAAPAGGAAAAAGGGAAAGAAQVVAGGAGRRQRSLEVEERREEKSDDKQLTQAQAEETAEKTDGDEKKDAPQVVAPPQQPGDRVKLAVAAEQSDDDIDKPVVKGGDYEDKLAHWVRSLIPYSFDGSRSVSVVKKQRRECQNANVERKQGVRRSISVSTGREVAETGNIRHARRREKENEAQNIQNIGKARAEAKSRNAMKPHARSVYLFEKNCRKGSSQ</sequence>
<feature type="coiled-coil region" evidence="1">
    <location>
        <begin position="101"/>
        <end position="219"/>
    </location>
</feature>
<reference evidence="5" key="1">
    <citation type="journal article" date="2015" name="Nat. Genet.">
        <title>The genome and transcriptome of the zoonotic hookworm Ancylostoma ceylanicum identify infection-specific gene families.</title>
        <authorList>
            <person name="Schwarz E.M."/>
            <person name="Hu Y."/>
            <person name="Antoshechkin I."/>
            <person name="Miller M.M."/>
            <person name="Sternberg P.W."/>
            <person name="Aroian R.V."/>
        </authorList>
    </citation>
    <scope>NUCLEOTIDE SEQUENCE</scope>
    <source>
        <strain evidence="5">HY135</strain>
    </source>
</reference>
<dbReference type="AlphaFoldDB" id="A0A016SQD1"/>
<feature type="compositionally biased region" description="Basic and acidic residues" evidence="2">
    <location>
        <begin position="271"/>
        <end position="287"/>
    </location>
</feature>
<protein>
    <submittedName>
        <fullName evidence="4">Uncharacterized protein</fullName>
    </submittedName>
</protein>
<evidence type="ECO:0000256" key="2">
    <source>
        <dbReference type="SAM" id="MobiDB-lite"/>
    </source>
</evidence>
<accession>A0A016SQD1</accession>
<evidence type="ECO:0000313" key="5">
    <source>
        <dbReference type="Proteomes" id="UP000024635"/>
    </source>
</evidence>
<gene>
    <name evidence="4" type="primary">Acey_s0189.g1176</name>
    <name evidence="4" type="synonym">Acey-T20F10.2</name>
    <name evidence="4" type="ORF">Y032_0189g1176</name>
</gene>
<name>A0A016SQD1_9BILA</name>
<comment type="caution">
    <text evidence="4">The sequence shown here is derived from an EMBL/GenBank/DDBJ whole genome shotgun (WGS) entry which is preliminary data.</text>
</comment>
<feature type="transmembrane region" description="Helical" evidence="3">
    <location>
        <begin position="12"/>
        <end position="30"/>
    </location>
</feature>
<feature type="region of interest" description="Disordered" evidence="2">
    <location>
        <begin position="237"/>
        <end position="322"/>
    </location>
</feature>
<feature type="region of interest" description="Disordered" evidence="2">
    <location>
        <begin position="378"/>
        <end position="405"/>
    </location>
</feature>
<feature type="compositionally biased region" description="Basic and acidic residues" evidence="2">
    <location>
        <begin position="296"/>
        <end position="308"/>
    </location>
</feature>
<feature type="transmembrane region" description="Helical" evidence="3">
    <location>
        <begin position="68"/>
        <end position="87"/>
    </location>
</feature>
<dbReference type="EMBL" id="JARK01001525">
    <property type="protein sequence ID" value="EYB92825.1"/>
    <property type="molecule type" value="Genomic_DNA"/>
</dbReference>
<keyword evidence="3" id="KW-0812">Transmembrane</keyword>
<keyword evidence="1" id="KW-0175">Coiled coil</keyword>
<dbReference type="STRING" id="53326.A0A016SQD1"/>
<dbReference type="OrthoDB" id="5873150at2759"/>
<evidence type="ECO:0000256" key="3">
    <source>
        <dbReference type="SAM" id="Phobius"/>
    </source>
</evidence>
<keyword evidence="3" id="KW-1133">Transmembrane helix</keyword>
<dbReference type="Proteomes" id="UP000024635">
    <property type="component" value="Unassembled WGS sequence"/>
</dbReference>
<organism evidence="4 5">
    <name type="scientific">Ancylostoma ceylanicum</name>
    <dbReference type="NCBI Taxonomy" id="53326"/>
    <lineage>
        <taxon>Eukaryota</taxon>
        <taxon>Metazoa</taxon>
        <taxon>Ecdysozoa</taxon>
        <taxon>Nematoda</taxon>
        <taxon>Chromadorea</taxon>
        <taxon>Rhabditida</taxon>
        <taxon>Rhabditina</taxon>
        <taxon>Rhabditomorpha</taxon>
        <taxon>Strongyloidea</taxon>
        <taxon>Ancylostomatidae</taxon>
        <taxon>Ancylostomatinae</taxon>
        <taxon>Ancylostoma</taxon>
    </lineage>
</organism>
<evidence type="ECO:0000256" key="1">
    <source>
        <dbReference type="SAM" id="Coils"/>
    </source>
</evidence>
<proteinExistence type="predicted"/>